<gene>
    <name evidence="2" type="ORF">R4I43_29515</name>
</gene>
<evidence type="ECO:0000256" key="1">
    <source>
        <dbReference type="SAM" id="Coils"/>
    </source>
</evidence>
<dbReference type="RefSeq" id="WP_324268979.1">
    <property type="nucleotide sequence ID" value="NZ_JAWLNX010000030.1"/>
</dbReference>
<organism evidence="2 3">
    <name type="scientific">Saccharopolyspora mangrovi</name>
    <dbReference type="NCBI Taxonomy" id="3082379"/>
    <lineage>
        <taxon>Bacteria</taxon>
        <taxon>Bacillati</taxon>
        <taxon>Actinomycetota</taxon>
        <taxon>Actinomycetes</taxon>
        <taxon>Pseudonocardiales</taxon>
        <taxon>Pseudonocardiaceae</taxon>
        <taxon>Saccharopolyspora</taxon>
    </lineage>
</organism>
<evidence type="ECO:0000313" key="3">
    <source>
        <dbReference type="Proteomes" id="UP001327093"/>
    </source>
</evidence>
<feature type="coiled-coil region" evidence="1">
    <location>
        <begin position="5"/>
        <end position="32"/>
    </location>
</feature>
<accession>A0ABU6AJI4</accession>
<keyword evidence="1" id="KW-0175">Coiled coil</keyword>
<proteinExistence type="predicted"/>
<dbReference type="Proteomes" id="UP001327093">
    <property type="component" value="Unassembled WGS sequence"/>
</dbReference>
<keyword evidence="3" id="KW-1185">Reference proteome</keyword>
<protein>
    <submittedName>
        <fullName evidence="2">Uncharacterized protein</fullName>
    </submittedName>
</protein>
<evidence type="ECO:0000313" key="2">
    <source>
        <dbReference type="EMBL" id="MEB3371549.1"/>
    </source>
</evidence>
<sequence length="44" mass="5102">MTAFNTALSEQNRVFEQRVTELEDDLAAARTSLRRMIRSENRSS</sequence>
<comment type="caution">
    <text evidence="2">The sequence shown here is derived from an EMBL/GenBank/DDBJ whole genome shotgun (WGS) entry which is preliminary data.</text>
</comment>
<dbReference type="EMBL" id="JAWLNX010000030">
    <property type="protein sequence ID" value="MEB3371549.1"/>
    <property type="molecule type" value="Genomic_DNA"/>
</dbReference>
<reference evidence="2 3" key="1">
    <citation type="submission" date="2023-10" db="EMBL/GenBank/DDBJ databases">
        <title>Saccharopolyspora sp. nov., isolated from mangrove soil.</title>
        <authorList>
            <person name="Lu Y."/>
            <person name="Liu W."/>
        </authorList>
    </citation>
    <scope>NUCLEOTIDE SEQUENCE [LARGE SCALE GENOMIC DNA]</scope>
    <source>
        <strain evidence="2 3">S2-29</strain>
    </source>
</reference>
<name>A0ABU6AJI4_9PSEU</name>